<keyword evidence="3" id="KW-0968">Cytoplasmic vesicle</keyword>
<dbReference type="GO" id="GO:0031410">
    <property type="term" value="C:cytoplasmic vesicle"/>
    <property type="evidence" value="ECO:0007669"/>
    <property type="project" value="UniProtKB-KW"/>
</dbReference>
<dbReference type="SUPFAM" id="SSF82185">
    <property type="entry name" value="Histone H3 K4-specific methyltransferase SET7/9 N-terminal domain"/>
    <property type="match status" value="2"/>
</dbReference>
<dbReference type="AlphaFoldDB" id="M6YDC4"/>
<name>M6YDC4_9LEPT</name>
<dbReference type="Gene3D" id="2.20.110.10">
    <property type="entry name" value="Histone H3 K4-specific methyltransferase SET7/9 N-terminal domain"/>
    <property type="match status" value="1"/>
</dbReference>
<evidence type="ECO:0000313" key="7">
    <source>
        <dbReference type="Proteomes" id="UP000012138"/>
    </source>
</evidence>
<dbReference type="EMBL" id="AKXB02000150">
    <property type="protein sequence ID" value="EMO87629.1"/>
    <property type="molecule type" value="Genomic_DNA"/>
</dbReference>
<dbReference type="Proteomes" id="UP000012138">
    <property type="component" value="Unassembled WGS sequence"/>
</dbReference>
<accession>M6YDC4</accession>
<comment type="caution">
    <text evidence="6">The sequence shown here is derived from an EMBL/GenBank/DDBJ whole genome shotgun (WGS) entry which is preliminary data.</text>
</comment>
<evidence type="ECO:0000256" key="1">
    <source>
        <dbReference type="ARBA" id="ARBA00004218"/>
    </source>
</evidence>
<dbReference type="PANTHER" id="PTHR46511:SF1">
    <property type="entry name" value="MORN REPEAT-CONTAINING PROTEIN 3"/>
    <property type="match status" value="1"/>
</dbReference>
<dbReference type="InterPro" id="IPR003409">
    <property type="entry name" value="MORN"/>
</dbReference>
<proteinExistence type="predicted"/>
<sequence>MFKLKMFFLFCVGSFSIFSQTKESCLFGDCKDGKGIFRDNFGNEYEGTFILEKLEGFAEVKFKNNETFSGIRNNSMRRGKGQRTDSNTGKVVYGTWIEGGFCDDEGCESWRQFISDSNVECVFRGTFLEGKKTGNGSYTCNNGESFEGTYSNDLANGNGKLIYSDRTVQVGEFKDGRLVRKKKSNKKRKSSDKIQCNVVSFC</sequence>
<evidence type="ECO:0000256" key="5">
    <source>
        <dbReference type="ARBA" id="ARBA00045851"/>
    </source>
</evidence>
<comment type="subcellular location">
    <subcellularLocation>
        <location evidence="1">Cytoplasmic vesicle</location>
        <location evidence="1">Secretory vesicle</location>
        <location evidence="1">Acrosome</location>
    </subcellularLocation>
</comment>
<reference evidence="6 7" key="1">
    <citation type="submission" date="2013-01" db="EMBL/GenBank/DDBJ databases">
        <authorList>
            <person name="Harkins D.M."/>
            <person name="Durkin A.S."/>
            <person name="Brinkac L.M."/>
            <person name="Haft D.H."/>
            <person name="Selengut J.D."/>
            <person name="Sanka R."/>
            <person name="DePew J."/>
            <person name="Purushe J."/>
            <person name="Whelen A.C."/>
            <person name="Vinetz J.M."/>
            <person name="Sutton G.G."/>
            <person name="Nierman W.C."/>
            <person name="Fouts D.E."/>
        </authorList>
    </citation>
    <scope>NUCLEOTIDE SEQUENCE [LARGE SCALE GENOMIC DNA]</scope>
    <source>
        <strain evidence="6 7">2001034031</strain>
    </source>
</reference>
<protein>
    <recommendedName>
        <fullName evidence="4">MORN repeat-containing protein 3</fullName>
    </recommendedName>
</protein>
<dbReference type="Pfam" id="PF02493">
    <property type="entry name" value="MORN"/>
    <property type="match status" value="2"/>
</dbReference>
<dbReference type="InterPro" id="IPR052472">
    <property type="entry name" value="MORN3"/>
</dbReference>
<evidence type="ECO:0000256" key="3">
    <source>
        <dbReference type="ARBA" id="ARBA00023329"/>
    </source>
</evidence>
<keyword evidence="2" id="KW-0677">Repeat</keyword>
<dbReference type="RefSeq" id="WP_004447359.1">
    <property type="nucleotide sequence ID" value="NZ_AKXB02000150.1"/>
</dbReference>
<comment type="function">
    <text evidence="5">Assembles a suppression complex (suppresome) by tethering SIRT1 and MDM2 to regulate composite modifications of p53/TP53. Confers both deacetylation-mediated functional inactivation, by SIRT1, and ubiquitination-dependent degradation, by MDM2, of p53/TP53, promoting a proliferative and cell survival behaviors. May play a role in the regulation of spermatogenesis.</text>
</comment>
<evidence type="ECO:0000256" key="4">
    <source>
        <dbReference type="ARBA" id="ARBA00039854"/>
    </source>
</evidence>
<dbReference type="PANTHER" id="PTHR46511">
    <property type="entry name" value="MORN REPEAT-CONTAINING PROTEIN 3"/>
    <property type="match status" value="1"/>
</dbReference>
<gene>
    <name evidence="6" type="ORF">LEP1GSC024_3553</name>
</gene>
<organism evidence="6 7">
    <name type="scientific">Leptospira noguchii str. 2001034031</name>
    <dbReference type="NCBI Taxonomy" id="1193053"/>
    <lineage>
        <taxon>Bacteria</taxon>
        <taxon>Pseudomonadati</taxon>
        <taxon>Spirochaetota</taxon>
        <taxon>Spirochaetia</taxon>
        <taxon>Leptospirales</taxon>
        <taxon>Leptospiraceae</taxon>
        <taxon>Leptospira</taxon>
    </lineage>
</organism>
<evidence type="ECO:0000313" key="6">
    <source>
        <dbReference type="EMBL" id="EMO87629.1"/>
    </source>
</evidence>
<dbReference type="SMART" id="SM00698">
    <property type="entry name" value="MORN"/>
    <property type="match status" value="2"/>
</dbReference>
<evidence type="ECO:0000256" key="2">
    <source>
        <dbReference type="ARBA" id="ARBA00022737"/>
    </source>
</evidence>